<protein>
    <recommendedName>
        <fullName evidence="2">ABC-type transport auxiliary lipoprotein component domain-containing protein</fullName>
    </recommendedName>
</protein>
<accession>A0A5E7BFM5</accession>
<evidence type="ECO:0000313" key="4">
    <source>
        <dbReference type="Proteomes" id="UP000379480"/>
    </source>
</evidence>
<name>A0A5E7BFM5_PSEFL</name>
<reference evidence="3 4" key="1">
    <citation type="submission" date="2019-09" db="EMBL/GenBank/DDBJ databases">
        <authorList>
            <person name="Chandra G."/>
            <person name="Truman W A."/>
        </authorList>
    </citation>
    <scope>NUCLEOTIDE SEQUENCE [LARGE SCALE GENOMIC DNA]</scope>
    <source>
        <strain evidence="3">PS723</strain>
    </source>
</reference>
<dbReference type="RefSeq" id="WP_150803380.1">
    <property type="nucleotide sequence ID" value="NZ_CABVHY010000008.1"/>
</dbReference>
<sequence length="201" mass="21499" precursor="true">MTIRSLAIFATLGLSACTSAPTYYYTLVPTATDSARTNVAVPAFQFEMLPVRIPVQVDQPQVVVRQGSGALAILETERWSAPLADEFHDALASQMELKLGTRDLAGLPKIPGREVLSLQTDIRRFDSLPGQYALIDVVWSIGLRGNGEKSRSLTCSSVIRQPAGPGVQDVVLAHQQAIGQLAGIIAGTARNWSAQRGTGCP</sequence>
<dbReference type="Proteomes" id="UP000379480">
    <property type="component" value="Unassembled WGS sequence"/>
</dbReference>
<dbReference type="EMBL" id="CABVHY010000008">
    <property type="protein sequence ID" value="VVN91072.1"/>
    <property type="molecule type" value="Genomic_DNA"/>
</dbReference>
<dbReference type="Gene3D" id="3.40.50.10610">
    <property type="entry name" value="ABC-type transport auxiliary lipoprotein component"/>
    <property type="match status" value="1"/>
</dbReference>
<dbReference type="AlphaFoldDB" id="A0A5E7BFM5"/>
<proteinExistence type="predicted"/>
<feature type="chain" id="PRO_5023123651" description="ABC-type transport auxiliary lipoprotein component domain-containing protein" evidence="1">
    <location>
        <begin position="21"/>
        <end position="201"/>
    </location>
</feature>
<dbReference type="SUPFAM" id="SSF159594">
    <property type="entry name" value="XCC0632-like"/>
    <property type="match status" value="1"/>
</dbReference>
<organism evidence="3 4">
    <name type="scientific">Pseudomonas fluorescens</name>
    <dbReference type="NCBI Taxonomy" id="294"/>
    <lineage>
        <taxon>Bacteria</taxon>
        <taxon>Pseudomonadati</taxon>
        <taxon>Pseudomonadota</taxon>
        <taxon>Gammaproteobacteria</taxon>
        <taxon>Pseudomonadales</taxon>
        <taxon>Pseudomonadaceae</taxon>
        <taxon>Pseudomonas</taxon>
    </lineage>
</organism>
<feature type="signal peptide" evidence="1">
    <location>
        <begin position="1"/>
        <end position="20"/>
    </location>
</feature>
<dbReference type="OrthoDB" id="5949767at2"/>
<evidence type="ECO:0000259" key="2">
    <source>
        <dbReference type="Pfam" id="PF03886"/>
    </source>
</evidence>
<evidence type="ECO:0000256" key="1">
    <source>
        <dbReference type="SAM" id="SignalP"/>
    </source>
</evidence>
<feature type="domain" description="ABC-type transport auxiliary lipoprotein component" evidence="2">
    <location>
        <begin position="25"/>
        <end position="186"/>
    </location>
</feature>
<dbReference type="InterPro" id="IPR005586">
    <property type="entry name" value="ABC_trans_aux"/>
</dbReference>
<keyword evidence="1" id="KW-0732">Signal</keyword>
<dbReference type="PROSITE" id="PS51257">
    <property type="entry name" value="PROKAR_LIPOPROTEIN"/>
    <property type="match status" value="1"/>
</dbReference>
<evidence type="ECO:0000313" key="3">
    <source>
        <dbReference type="EMBL" id="VVN91072.1"/>
    </source>
</evidence>
<dbReference type="Pfam" id="PF03886">
    <property type="entry name" value="ABC_trans_aux"/>
    <property type="match status" value="1"/>
</dbReference>
<gene>
    <name evidence="3" type="ORF">PS723_01870</name>
</gene>